<reference evidence="1 2" key="1">
    <citation type="submission" date="2021-06" db="EMBL/GenBank/DDBJ databases">
        <title>Complete genome of Haloferula helveola possessing various polysaccharide degrading enzymes.</title>
        <authorList>
            <person name="Takami H."/>
            <person name="Huang C."/>
            <person name="Hamasaki K."/>
        </authorList>
    </citation>
    <scope>NUCLEOTIDE SEQUENCE [LARGE SCALE GENOMIC DNA]</scope>
    <source>
        <strain evidence="1 2">CN-1</strain>
    </source>
</reference>
<dbReference type="EMBL" id="AP024702">
    <property type="protein sequence ID" value="BCX47531.1"/>
    <property type="molecule type" value="Genomic_DNA"/>
</dbReference>
<name>A0ABN6H1S2_9BACT</name>
<dbReference type="Proteomes" id="UP001374893">
    <property type="component" value="Chromosome"/>
</dbReference>
<protein>
    <recommendedName>
        <fullName evidence="3">Peptidase M10 metallopeptidase domain-containing protein</fullName>
    </recommendedName>
</protein>
<accession>A0ABN6H1S2</accession>
<organism evidence="1 2">
    <name type="scientific">Haloferula helveola</name>
    <dbReference type="NCBI Taxonomy" id="490095"/>
    <lineage>
        <taxon>Bacteria</taxon>
        <taxon>Pseudomonadati</taxon>
        <taxon>Verrucomicrobiota</taxon>
        <taxon>Verrucomicrobiia</taxon>
        <taxon>Verrucomicrobiales</taxon>
        <taxon>Verrucomicrobiaceae</taxon>
        <taxon>Haloferula</taxon>
    </lineage>
</organism>
<proteinExistence type="predicted"/>
<evidence type="ECO:0008006" key="3">
    <source>
        <dbReference type="Google" id="ProtNLM"/>
    </source>
</evidence>
<gene>
    <name evidence="1" type="ORF">HAHE_14390</name>
</gene>
<evidence type="ECO:0000313" key="1">
    <source>
        <dbReference type="EMBL" id="BCX47531.1"/>
    </source>
</evidence>
<evidence type="ECO:0000313" key="2">
    <source>
        <dbReference type="Proteomes" id="UP001374893"/>
    </source>
</evidence>
<sequence>MVVAAVPLSAGQIFLLDFDTYEGAVADSHTYTPTERDQITAEMDAHFAPLGMSVTQTAPVGQPFSTVFFNTAAASTSDGIDLGNRNPSDNAQVNAVTMLGVVDIVPPNITSEMIVRASVNVGMHEALHLLGARHQDAFALLGAGVPTSAVAAKYIPSYPGFAMADLTERSFMSLTTLLGVTEEKLLADDLIIGTRSVIKAMMGDHVTVTQRLPGNQLPEDAQPVSVDTYEIPNTIPPGYEFPFFPGEDASTLVLTAGVAWIEGSIGPGDAPTLKNYFVLPVIGGRPYSIETYSEILDYRTPFSPFDTSVAALRELPGGGFGTLAYYTGSSSNSDGFEGSDSTITDLPVPPVLTSMLVDVLPENGDLAGDYELLVYSILVEKLPELTIERSGDDVVLSWPTTSDGFELEAKTDLGPGPWTRVPDAPVVDASFYRVTLPIIPDRRFFRLAKP</sequence>
<keyword evidence="2" id="KW-1185">Reference proteome</keyword>